<reference evidence="1 2" key="1">
    <citation type="journal article" date="2019" name="Nat. Ecol. Evol.">
        <title>Megaphylogeny resolves global patterns of mushroom evolution.</title>
        <authorList>
            <person name="Varga T."/>
            <person name="Krizsan K."/>
            <person name="Foldi C."/>
            <person name="Dima B."/>
            <person name="Sanchez-Garcia M."/>
            <person name="Sanchez-Ramirez S."/>
            <person name="Szollosi G.J."/>
            <person name="Szarkandi J.G."/>
            <person name="Papp V."/>
            <person name="Albert L."/>
            <person name="Andreopoulos W."/>
            <person name="Angelini C."/>
            <person name="Antonin V."/>
            <person name="Barry K.W."/>
            <person name="Bougher N.L."/>
            <person name="Buchanan P."/>
            <person name="Buyck B."/>
            <person name="Bense V."/>
            <person name="Catcheside P."/>
            <person name="Chovatia M."/>
            <person name="Cooper J."/>
            <person name="Damon W."/>
            <person name="Desjardin D."/>
            <person name="Finy P."/>
            <person name="Geml J."/>
            <person name="Haridas S."/>
            <person name="Hughes K."/>
            <person name="Justo A."/>
            <person name="Karasinski D."/>
            <person name="Kautmanova I."/>
            <person name="Kiss B."/>
            <person name="Kocsube S."/>
            <person name="Kotiranta H."/>
            <person name="LaButti K.M."/>
            <person name="Lechner B.E."/>
            <person name="Liimatainen K."/>
            <person name="Lipzen A."/>
            <person name="Lukacs Z."/>
            <person name="Mihaltcheva S."/>
            <person name="Morgado L.N."/>
            <person name="Niskanen T."/>
            <person name="Noordeloos M.E."/>
            <person name="Ohm R.A."/>
            <person name="Ortiz-Santana B."/>
            <person name="Ovrebo C."/>
            <person name="Racz N."/>
            <person name="Riley R."/>
            <person name="Savchenko A."/>
            <person name="Shiryaev A."/>
            <person name="Soop K."/>
            <person name="Spirin V."/>
            <person name="Szebenyi C."/>
            <person name="Tomsovsky M."/>
            <person name="Tulloss R.E."/>
            <person name="Uehling J."/>
            <person name="Grigoriev I.V."/>
            <person name="Vagvolgyi C."/>
            <person name="Papp T."/>
            <person name="Martin F.M."/>
            <person name="Miettinen O."/>
            <person name="Hibbett D.S."/>
            <person name="Nagy L.G."/>
        </authorList>
    </citation>
    <scope>NUCLEOTIDE SEQUENCE [LARGE SCALE GENOMIC DNA]</scope>
    <source>
        <strain evidence="1 2">FP101781</strain>
    </source>
</reference>
<evidence type="ECO:0000313" key="1">
    <source>
        <dbReference type="EMBL" id="TEB18254.1"/>
    </source>
</evidence>
<dbReference type="EMBL" id="QPFP01000275">
    <property type="protein sequence ID" value="TEB18254.1"/>
    <property type="molecule type" value="Genomic_DNA"/>
</dbReference>
<accession>A0A4Y7S9S0</accession>
<keyword evidence="2" id="KW-1185">Reference proteome</keyword>
<dbReference type="AlphaFoldDB" id="A0A4Y7S9S0"/>
<dbReference type="Proteomes" id="UP000298030">
    <property type="component" value="Unassembled WGS sequence"/>
</dbReference>
<comment type="caution">
    <text evidence="1">The sequence shown here is derived from an EMBL/GenBank/DDBJ whole genome shotgun (WGS) entry which is preliminary data.</text>
</comment>
<evidence type="ECO:0000313" key="2">
    <source>
        <dbReference type="Proteomes" id="UP000298030"/>
    </source>
</evidence>
<name>A0A4Y7S9S0_COPMI</name>
<protein>
    <submittedName>
        <fullName evidence="1">Uncharacterized protein</fullName>
    </submittedName>
</protein>
<sequence>MRTTESEIEGAMTRAHAQLSLFFHSNKAEHPSRVVLVVIRSGALYMHILGQLAPHDRRQATNFPSDGVRLHTGVRGYIRVPGYTYEHAGFQRTVHPPGCIVPPRVKARFPMLHRSTREYAHSRGFVSFVLRPRHIASNASTQFDSCHCPFLELRCVSHPPVAQVRLGSKGRGPFEGCWPAGPLDQRVQSLTFALVPASPLN</sequence>
<proteinExistence type="predicted"/>
<organism evidence="1 2">
    <name type="scientific">Coprinellus micaceus</name>
    <name type="common">Glistening ink-cap mushroom</name>
    <name type="synonym">Coprinus micaceus</name>
    <dbReference type="NCBI Taxonomy" id="71717"/>
    <lineage>
        <taxon>Eukaryota</taxon>
        <taxon>Fungi</taxon>
        <taxon>Dikarya</taxon>
        <taxon>Basidiomycota</taxon>
        <taxon>Agaricomycotina</taxon>
        <taxon>Agaricomycetes</taxon>
        <taxon>Agaricomycetidae</taxon>
        <taxon>Agaricales</taxon>
        <taxon>Agaricineae</taxon>
        <taxon>Psathyrellaceae</taxon>
        <taxon>Coprinellus</taxon>
    </lineage>
</organism>
<gene>
    <name evidence="1" type="ORF">FA13DRAFT_658118</name>
</gene>